<dbReference type="InterPro" id="IPR013083">
    <property type="entry name" value="Znf_RING/FYVE/PHD"/>
</dbReference>
<evidence type="ECO:0000259" key="4">
    <source>
        <dbReference type="PROSITE" id="PS50089"/>
    </source>
</evidence>
<evidence type="ECO:0000313" key="6">
    <source>
        <dbReference type="Proteomes" id="UP000078200"/>
    </source>
</evidence>
<organism evidence="5 6">
    <name type="scientific">Glossina austeni</name>
    <name type="common">Savannah tsetse fly</name>
    <dbReference type="NCBI Taxonomy" id="7395"/>
    <lineage>
        <taxon>Eukaryota</taxon>
        <taxon>Metazoa</taxon>
        <taxon>Ecdysozoa</taxon>
        <taxon>Arthropoda</taxon>
        <taxon>Hexapoda</taxon>
        <taxon>Insecta</taxon>
        <taxon>Pterygota</taxon>
        <taxon>Neoptera</taxon>
        <taxon>Endopterygota</taxon>
        <taxon>Diptera</taxon>
        <taxon>Brachycera</taxon>
        <taxon>Muscomorpha</taxon>
        <taxon>Hippoboscoidea</taxon>
        <taxon>Glossinidae</taxon>
        <taxon>Glossina</taxon>
    </lineage>
</organism>
<dbReference type="VEuPathDB" id="VectorBase:GAUT039333"/>
<keyword evidence="1 3" id="KW-0479">Metal-binding</keyword>
<dbReference type="AlphaFoldDB" id="A0A1A9VJF0"/>
<dbReference type="PROSITE" id="PS50089">
    <property type="entry name" value="ZF_RING_2"/>
    <property type="match status" value="1"/>
</dbReference>
<accession>A0A1A9VJF0</accession>
<name>A0A1A9VJF0_GLOAU</name>
<keyword evidence="1 3" id="KW-0863">Zinc-finger</keyword>
<reference evidence="5" key="1">
    <citation type="submission" date="2020-05" db="UniProtKB">
        <authorList>
            <consortium name="EnsemblMetazoa"/>
        </authorList>
    </citation>
    <scope>IDENTIFICATION</scope>
    <source>
        <strain evidence="5">TTRI</strain>
    </source>
</reference>
<proteinExistence type="predicted"/>
<dbReference type="Proteomes" id="UP000078200">
    <property type="component" value="Unassembled WGS sequence"/>
</dbReference>
<keyword evidence="2" id="KW-0862">Zinc</keyword>
<evidence type="ECO:0000256" key="3">
    <source>
        <dbReference type="PROSITE-ProRule" id="PRU00175"/>
    </source>
</evidence>
<sequence>MSVNYIEQSGVILTPSPYCSLCNKNINTNTCHIKTGCEHFLHKNCFDKHIENNSNCPQCDVALTSDPGKNNPNRQMITRQQRRNHNAGLQSGALQSEQTINVGITDDKENRINRLVTAALTTQQTRLLCELTQQMTTLIQSSIETTFRNFNAQDPSVSTPTFETSHNNTHLPPVQALSSSMLLLAASSPPEVIKKADLFAIEVHSNVRRSLWKDSYGLRWTCPKCRDLDVHVFNVISQTRKGFNDVKSIIKDCLKKLAVLEDNFSKCKYLEQPELLPHKVSRSPAASVASIVSVDLTTEKLSTDCAGNASAVASSGNCGTPVYSVPDAKSNNNLNLINKVYNIPEVVVNSSSSEVYIAPLDVPISSSPLPPVLVAQSNVGKVDSLGSEGVDGLSNEDVSCLLPLAVY</sequence>
<dbReference type="EnsemblMetazoa" id="GAUT039333-RA">
    <property type="protein sequence ID" value="GAUT039333-PA"/>
    <property type="gene ID" value="GAUT039333"/>
</dbReference>
<feature type="domain" description="RING-type" evidence="4">
    <location>
        <begin position="19"/>
        <end position="60"/>
    </location>
</feature>
<evidence type="ECO:0000256" key="2">
    <source>
        <dbReference type="ARBA" id="ARBA00022833"/>
    </source>
</evidence>
<dbReference type="GO" id="GO:0008270">
    <property type="term" value="F:zinc ion binding"/>
    <property type="evidence" value="ECO:0007669"/>
    <property type="project" value="UniProtKB-KW"/>
</dbReference>
<keyword evidence="6" id="KW-1185">Reference proteome</keyword>
<dbReference type="Gene3D" id="3.30.40.10">
    <property type="entry name" value="Zinc/RING finger domain, C3HC4 (zinc finger)"/>
    <property type="match status" value="1"/>
</dbReference>
<evidence type="ECO:0000256" key="1">
    <source>
        <dbReference type="ARBA" id="ARBA00022771"/>
    </source>
</evidence>
<evidence type="ECO:0000313" key="5">
    <source>
        <dbReference type="EnsemblMetazoa" id="GAUT039333-PA"/>
    </source>
</evidence>
<protein>
    <submittedName>
        <fullName evidence="5">RING-type domain-containing protein</fullName>
    </submittedName>
</protein>
<dbReference type="SUPFAM" id="SSF57850">
    <property type="entry name" value="RING/U-box"/>
    <property type="match status" value="1"/>
</dbReference>
<dbReference type="InterPro" id="IPR001841">
    <property type="entry name" value="Znf_RING"/>
</dbReference>